<name>A0A7K0CQ84_9ACTN</name>
<sequence length="84" mass="9247">MTWHFVRSEFARGLIEDMPLEAQFAFADLLPHLEQDPDTVTEAHGLDVPGPVRMRSTVLPGTLAVFLISDTTGEISLVQVTTIP</sequence>
<accession>A0A7K0CQ84</accession>
<reference evidence="1 2" key="1">
    <citation type="submission" date="2019-10" db="EMBL/GenBank/DDBJ databases">
        <title>Streptomyces smaragdinus sp. nov. and Streptomyces fabii sp. nov., isolated from the gut of fungus growing-termite Macrotermes natalensis.</title>
        <authorList>
            <person name="Schwitalla J."/>
            <person name="Benndorf R."/>
            <person name="Martin K."/>
            <person name="De Beer W."/>
            <person name="Kaster A.-K."/>
            <person name="Vollmers J."/>
            <person name="Poulsen M."/>
            <person name="Beemelmanns C."/>
        </authorList>
    </citation>
    <scope>NUCLEOTIDE SEQUENCE [LARGE SCALE GENOMIC DNA]</scope>
    <source>
        <strain evidence="1 2">RB5</strain>
    </source>
</reference>
<dbReference type="EMBL" id="WEGJ01000029">
    <property type="protein sequence ID" value="MQY15182.1"/>
    <property type="molecule type" value="Genomic_DNA"/>
</dbReference>
<dbReference type="Proteomes" id="UP000466345">
    <property type="component" value="Unassembled WGS sequence"/>
</dbReference>
<comment type="caution">
    <text evidence="1">The sequence shown here is derived from an EMBL/GenBank/DDBJ whole genome shotgun (WGS) entry which is preliminary data.</text>
</comment>
<protein>
    <submittedName>
        <fullName evidence="1">Uncharacterized protein</fullName>
    </submittedName>
</protein>
<proteinExistence type="predicted"/>
<keyword evidence="2" id="KW-1185">Reference proteome</keyword>
<gene>
    <name evidence="1" type="ORF">SRB5_53600</name>
</gene>
<organism evidence="1 2">
    <name type="scientific">Streptomyces smaragdinus</name>
    <dbReference type="NCBI Taxonomy" id="2585196"/>
    <lineage>
        <taxon>Bacteria</taxon>
        <taxon>Bacillati</taxon>
        <taxon>Actinomycetota</taxon>
        <taxon>Actinomycetes</taxon>
        <taxon>Kitasatosporales</taxon>
        <taxon>Streptomycetaceae</taxon>
        <taxon>Streptomyces</taxon>
    </lineage>
</organism>
<evidence type="ECO:0000313" key="2">
    <source>
        <dbReference type="Proteomes" id="UP000466345"/>
    </source>
</evidence>
<evidence type="ECO:0000313" key="1">
    <source>
        <dbReference type="EMBL" id="MQY15182.1"/>
    </source>
</evidence>
<dbReference type="AlphaFoldDB" id="A0A7K0CQ84"/>